<dbReference type="NCBIfam" id="TIGR01509">
    <property type="entry name" value="HAD-SF-IA-v3"/>
    <property type="match status" value="1"/>
</dbReference>
<dbReference type="Pfam" id="PF13419">
    <property type="entry name" value="HAD_2"/>
    <property type="match status" value="1"/>
</dbReference>
<dbReference type="PANTHER" id="PTHR43434">
    <property type="entry name" value="PHOSPHOGLYCOLATE PHOSPHATASE"/>
    <property type="match status" value="1"/>
</dbReference>
<organism evidence="1">
    <name type="scientific">Methylobacterium bullatum</name>
    <dbReference type="NCBI Taxonomy" id="570505"/>
    <lineage>
        <taxon>Bacteria</taxon>
        <taxon>Pseudomonadati</taxon>
        <taxon>Pseudomonadota</taxon>
        <taxon>Alphaproteobacteria</taxon>
        <taxon>Hyphomicrobiales</taxon>
        <taxon>Methylobacteriaceae</taxon>
        <taxon>Methylobacterium</taxon>
    </lineage>
</organism>
<dbReference type="InterPro" id="IPR023214">
    <property type="entry name" value="HAD_sf"/>
</dbReference>
<dbReference type="InterPro" id="IPR050155">
    <property type="entry name" value="HAD-like_hydrolase_sf"/>
</dbReference>
<dbReference type="SFLD" id="SFLDG01129">
    <property type="entry name" value="C1.5:_HAD__Beta-PGM__Phosphata"/>
    <property type="match status" value="1"/>
</dbReference>
<protein>
    <submittedName>
        <fullName evidence="1">Pyrophosphatase PpaX</fullName>
        <ecNumber evidence="1">3.6.1.1</ecNumber>
    </submittedName>
</protein>
<keyword evidence="1" id="KW-0378">Hydrolase</keyword>
<dbReference type="InterPro" id="IPR036412">
    <property type="entry name" value="HAD-like_sf"/>
</dbReference>
<name>A0A679IUK1_9HYPH</name>
<sequence>MRDAPVKLVVFDVDGTLVDSQHLIVAAQGMAFAEHGIEAPARAVALSVVGLSLPQAFRRLVGEDGPVEGLSESYKRAFNTLRLDAAYEEPLFPGMADLIERLRARDDLRLGLATGKSRRGVDRLIESHRWGDVFATIQTADDAPSKPDPAMLHQAMAEVGALPETTVMIGDTTYDMDMAVSAGAAAIGVAWGYHPPGALLGAGAVTVVETASALADMFSGRLREAGADTSIRDLPPE</sequence>
<dbReference type="GO" id="GO:0008967">
    <property type="term" value="F:phosphoglycolate phosphatase activity"/>
    <property type="evidence" value="ECO:0007669"/>
    <property type="project" value="TreeGrafter"/>
</dbReference>
<dbReference type="SFLD" id="SFLDS00003">
    <property type="entry name" value="Haloacid_Dehalogenase"/>
    <property type="match status" value="1"/>
</dbReference>
<dbReference type="EMBL" id="LR743504">
    <property type="protein sequence ID" value="CAA2104212.1"/>
    <property type="molecule type" value="Genomic_DNA"/>
</dbReference>
<dbReference type="InterPro" id="IPR006439">
    <property type="entry name" value="HAD-SF_hydro_IA"/>
</dbReference>
<dbReference type="GO" id="GO:0004427">
    <property type="term" value="F:inorganic diphosphate phosphatase activity"/>
    <property type="evidence" value="ECO:0007669"/>
    <property type="project" value="UniProtKB-EC"/>
</dbReference>
<accession>A0A679IUK1</accession>
<evidence type="ECO:0000313" key="1">
    <source>
        <dbReference type="EMBL" id="CAA2104212.1"/>
    </source>
</evidence>
<dbReference type="EC" id="3.6.1.1" evidence="1"/>
<proteinExistence type="predicted"/>
<reference evidence="1" key="1">
    <citation type="submission" date="2019-12" db="EMBL/GenBank/DDBJ databases">
        <authorList>
            <person name="Cremers G."/>
        </authorList>
    </citation>
    <scope>NUCLEOTIDE SEQUENCE</scope>
    <source>
        <strain evidence="1">Mbul1</strain>
    </source>
</reference>
<dbReference type="NCBIfam" id="TIGR01549">
    <property type="entry name" value="HAD-SF-IA-v1"/>
    <property type="match status" value="1"/>
</dbReference>
<dbReference type="GO" id="GO:0005829">
    <property type="term" value="C:cytosol"/>
    <property type="evidence" value="ECO:0007669"/>
    <property type="project" value="TreeGrafter"/>
</dbReference>
<dbReference type="PANTHER" id="PTHR43434:SF24">
    <property type="entry name" value="HYDROLASE-RELATED"/>
    <property type="match status" value="1"/>
</dbReference>
<dbReference type="AlphaFoldDB" id="A0A679IUK1"/>
<dbReference type="Gene3D" id="1.10.150.240">
    <property type="entry name" value="Putative phosphatase, domain 2"/>
    <property type="match status" value="1"/>
</dbReference>
<dbReference type="InterPro" id="IPR023198">
    <property type="entry name" value="PGP-like_dom2"/>
</dbReference>
<gene>
    <name evidence="1" type="primary">ppaX</name>
    <name evidence="1" type="ORF">MBUL_02593</name>
</gene>
<dbReference type="Gene3D" id="3.40.50.1000">
    <property type="entry name" value="HAD superfamily/HAD-like"/>
    <property type="match status" value="1"/>
</dbReference>
<dbReference type="GO" id="GO:0006281">
    <property type="term" value="P:DNA repair"/>
    <property type="evidence" value="ECO:0007669"/>
    <property type="project" value="TreeGrafter"/>
</dbReference>
<dbReference type="InterPro" id="IPR041492">
    <property type="entry name" value="HAD_2"/>
</dbReference>
<dbReference type="SUPFAM" id="SSF56784">
    <property type="entry name" value="HAD-like"/>
    <property type="match status" value="1"/>
</dbReference>